<organism evidence="1 2">
    <name type="scientific">Lentinula detonsa</name>
    <dbReference type="NCBI Taxonomy" id="2804962"/>
    <lineage>
        <taxon>Eukaryota</taxon>
        <taxon>Fungi</taxon>
        <taxon>Dikarya</taxon>
        <taxon>Basidiomycota</taxon>
        <taxon>Agaricomycotina</taxon>
        <taxon>Agaricomycetes</taxon>
        <taxon>Agaricomycetidae</taxon>
        <taxon>Agaricales</taxon>
        <taxon>Marasmiineae</taxon>
        <taxon>Omphalotaceae</taxon>
        <taxon>Lentinula</taxon>
    </lineage>
</organism>
<proteinExistence type="predicted"/>
<reference evidence="1" key="1">
    <citation type="submission" date="2022-08" db="EMBL/GenBank/DDBJ databases">
        <authorList>
            <consortium name="DOE Joint Genome Institute"/>
            <person name="Min B."/>
            <person name="Riley R."/>
            <person name="Sierra-Patev S."/>
            <person name="Naranjo-Ortiz M."/>
            <person name="Looney B."/>
            <person name="Konkel Z."/>
            <person name="Slot J.C."/>
            <person name="Sakamoto Y."/>
            <person name="Steenwyk J.L."/>
            <person name="Rokas A."/>
            <person name="Carro J."/>
            <person name="Camarero S."/>
            <person name="Ferreira P."/>
            <person name="Molpeceres G."/>
            <person name="Ruiz-Duenas F.J."/>
            <person name="Serrano A."/>
            <person name="Henrissat B."/>
            <person name="Drula E."/>
            <person name="Hughes K.W."/>
            <person name="Mata J.L."/>
            <person name="Ishikawa N.K."/>
            <person name="Vargas-Isla R."/>
            <person name="Ushijima S."/>
            <person name="Smith C.A."/>
            <person name="Ahrendt S."/>
            <person name="Andreopoulos W."/>
            <person name="He G."/>
            <person name="Labutti K."/>
            <person name="Lipzen A."/>
            <person name="Ng V."/>
            <person name="Sandor L."/>
            <person name="Barry K."/>
            <person name="Martinez A.T."/>
            <person name="Xiao Y."/>
            <person name="Gibbons J.G."/>
            <person name="Terashima K."/>
            <person name="Hibbett D.S."/>
            <person name="Grigoriev I.V."/>
        </authorList>
    </citation>
    <scope>NUCLEOTIDE SEQUENCE</scope>
    <source>
        <strain evidence="1">TFB7829</strain>
    </source>
</reference>
<accession>A0AA38PXF7</accession>
<protein>
    <submittedName>
        <fullName evidence="1">Uncharacterized protein</fullName>
    </submittedName>
</protein>
<name>A0AA38PXF7_9AGAR</name>
<gene>
    <name evidence="1" type="ORF">F5890DRAFT_190967</name>
</gene>
<dbReference type="AlphaFoldDB" id="A0AA38PXF7"/>
<dbReference type="EMBL" id="MU802020">
    <property type="protein sequence ID" value="KAJ3983496.1"/>
    <property type="molecule type" value="Genomic_DNA"/>
</dbReference>
<evidence type="ECO:0000313" key="2">
    <source>
        <dbReference type="Proteomes" id="UP001163850"/>
    </source>
</evidence>
<dbReference type="Proteomes" id="UP001163850">
    <property type="component" value="Unassembled WGS sequence"/>
</dbReference>
<comment type="caution">
    <text evidence="1">The sequence shown here is derived from an EMBL/GenBank/DDBJ whole genome shotgun (WGS) entry which is preliminary data.</text>
</comment>
<evidence type="ECO:0000313" key="1">
    <source>
        <dbReference type="EMBL" id="KAJ3983496.1"/>
    </source>
</evidence>
<sequence length="105" mass="11704">MLDRGSLLPGRLVYVVMIPSSAAVSPTTNTNMYIRLWTIRTAAITKRPTFLPLVLTLLAQHKQHRHCQHERCGIGPGSQAKLSYKASLAPVLRQSLRIAEQLKLC</sequence>